<dbReference type="Proteomes" id="UP000288805">
    <property type="component" value="Unassembled WGS sequence"/>
</dbReference>
<name>A0A438JRM8_VITVI</name>
<gene>
    <name evidence="1" type="primary">VvCHDp000481_1</name>
    <name evidence="1" type="ORF">CK203_015906</name>
</gene>
<comment type="caution">
    <text evidence="1">The sequence shown here is derived from an EMBL/GenBank/DDBJ whole genome shotgun (WGS) entry which is preliminary data.</text>
</comment>
<accession>A0A438JRM8</accession>
<protein>
    <recommendedName>
        <fullName evidence="3">Zinc-ribbon domain-containing protein</fullName>
    </recommendedName>
</protein>
<proteinExistence type="predicted"/>
<evidence type="ECO:0008006" key="3">
    <source>
        <dbReference type="Google" id="ProtNLM"/>
    </source>
</evidence>
<evidence type="ECO:0000313" key="1">
    <source>
        <dbReference type="EMBL" id="RVX11611.1"/>
    </source>
</evidence>
<reference evidence="1 2" key="1">
    <citation type="journal article" date="2018" name="PLoS Genet.">
        <title>Population sequencing reveals clonal diversity and ancestral inbreeding in the grapevine cultivar Chardonnay.</title>
        <authorList>
            <person name="Roach M.J."/>
            <person name="Johnson D.L."/>
            <person name="Bohlmann J."/>
            <person name="van Vuuren H.J."/>
            <person name="Jones S.J."/>
            <person name="Pretorius I.S."/>
            <person name="Schmidt S.A."/>
            <person name="Borneman A.R."/>
        </authorList>
    </citation>
    <scope>NUCLEOTIDE SEQUENCE [LARGE SCALE GENOMIC DNA]</scope>
    <source>
        <strain evidence="2">cv. Chardonnay</strain>
        <tissue evidence="1">Leaf</tissue>
    </source>
</reference>
<organism evidence="1 2">
    <name type="scientific">Vitis vinifera</name>
    <name type="common">Grape</name>
    <dbReference type="NCBI Taxonomy" id="29760"/>
    <lineage>
        <taxon>Eukaryota</taxon>
        <taxon>Viridiplantae</taxon>
        <taxon>Streptophyta</taxon>
        <taxon>Embryophyta</taxon>
        <taxon>Tracheophyta</taxon>
        <taxon>Spermatophyta</taxon>
        <taxon>Magnoliopsida</taxon>
        <taxon>eudicotyledons</taxon>
        <taxon>Gunneridae</taxon>
        <taxon>Pentapetalae</taxon>
        <taxon>rosids</taxon>
        <taxon>Vitales</taxon>
        <taxon>Vitaceae</taxon>
        <taxon>Viteae</taxon>
        <taxon>Vitis</taxon>
    </lineage>
</organism>
<dbReference type="EMBL" id="QGNW01000030">
    <property type="protein sequence ID" value="RVX11611.1"/>
    <property type="molecule type" value="Genomic_DNA"/>
</dbReference>
<sequence>MMRSVFQPSLCTSSWHCFTKRAFGPQTCLTENAVFDPTSPAKFCDECGAPYLRETSKFCSECGGKRFGT</sequence>
<evidence type="ECO:0000313" key="2">
    <source>
        <dbReference type="Proteomes" id="UP000288805"/>
    </source>
</evidence>
<dbReference type="AlphaFoldDB" id="A0A438JRM8"/>